<dbReference type="EMBL" id="KK107260">
    <property type="protein sequence ID" value="EZA54085.1"/>
    <property type="molecule type" value="Genomic_DNA"/>
</dbReference>
<accession>A0A026WDD3</accession>
<evidence type="ECO:0000256" key="1">
    <source>
        <dbReference type="SAM" id="MobiDB-lite"/>
    </source>
</evidence>
<keyword evidence="3" id="KW-1185">Reference proteome</keyword>
<feature type="compositionally biased region" description="Basic and acidic residues" evidence="1">
    <location>
        <begin position="29"/>
        <end position="48"/>
    </location>
</feature>
<evidence type="ECO:0000313" key="3">
    <source>
        <dbReference type="Proteomes" id="UP000053097"/>
    </source>
</evidence>
<feature type="region of interest" description="Disordered" evidence="1">
    <location>
        <begin position="1"/>
        <end position="50"/>
    </location>
</feature>
<feature type="region of interest" description="Disordered" evidence="1">
    <location>
        <begin position="65"/>
        <end position="93"/>
    </location>
</feature>
<organism evidence="2 3">
    <name type="scientific">Ooceraea biroi</name>
    <name type="common">Clonal raider ant</name>
    <name type="synonym">Cerapachys biroi</name>
    <dbReference type="NCBI Taxonomy" id="2015173"/>
    <lineage>
        <taxon>Eukaryota</taxon>
        <taxon>Metazoa</taxon>
        <taxon>Ecdysozoa</taxon>
        <taxon>Arthropoda</taxon>
        <taxon>Hexapoda</taxon>
        <taxon>Insecta</taxon>
        <taxon>Pterygota</taxon>
        <taxon>Neoptera</taxon>
        <taxon>Endopterygota</taxon>
        <taxon>Hymenoptera</taxon>
        <taxon>Apocrita</taxon>
        <taxon>Aculeata</taxon>
        <taxon>Formicoidea</taxon>
        <taxon>Formicidae</taxon>
        <taxon>Dorylinae</taxon>
        <taxon>Ooceraea</taxon>
    </lineage>
</organism>
<name>A0A026WDD3_OOCBI</name>
<proteinExistence type="predicted"/>
<reference evidence="2 3" key="1">
    <citation type="journal article" date="2014" name="Curr. Biol.">
        <title>The genome of the clonal raider ant Cerapachys biroi.</title>
        <authorList>
            <person name="Oxley P.R."/>
            <person name="Ji L."/>
            <person name="Fetter-Pruneda I."/>
            <person name="McKenzie S.K."/>
            <person name="Li C."/>
            <person name="Hu H."/>
            <person name="Zhang G."/>
            <person name="Kronauer D.J."/>
        </authorList>
    </citation>
    <scope>NUCLEOTIDE SEQUENCE [LARGE SCALE GENOMIC DNA]</scope>
</reference>
<evidence type="ECO:0000313" key="2">
    <source>
        <dbReference type="EMBL" id="EZA54085.1"/>
    </source>
</evidence>
<sequence length="148" mass="16514">MNVTGRVRRESPAPDKNVGFSLLSTKMKGYVEEKRQQGRHKEERDRKGVRVLAGVKTRVRVRVRGPARERPPGIRSIGCARARGGSRVSVTDYPVSNEHVSPQVLHRTQRRVVAHERNIPPRRSPCAGTLAGLLPVHLLPVRPSSPSR</sequence>
<gene>
    <name evidence="2" type="ORF">X777_05934</name>
</gene>
<dbReference type="Proteomes" id="UP000053097">
    <property type="component" value="Unassembled WGS sequence"/>
</dbReference>
<protein>
    <submittedName>
        <fullName evidence="2">Uncharacterized protein</fullName>
    </submittedName>
</protein>
<dbReference type="AlphaFoldDB" id="A0A026WDD3"/>